<evidence type="ECO:0000256" key="2">
    <source>
        <dbReference type="PROSITE-ProRule" id="PRU00335"/>
    </source>
</evidence>
<gene>
    <name evidence="4" type="ORF">KQI88_01370</name>
</gene>
<evidence type="ECO:0000259" key="3">
    <source>
        <dbReference type="PROSITE" id="PS50977"/>
    </source>
</evidence>
<keyword evidence="1 2" id="KW-0238">DNA-binding</keyword>
<name>A0ABS6FXV9_9FIRM</name>
<comment type="caution">
    <text evidence="4">The sequence shown here is derived from an EMBL/GenBank/DDBJ whole genome shotgun (WGS) entry which is preliminary data.</text>
</comment>
<accession>A0ABS6FXV9</accession>
<dbReference type="EMBL" id="JAHLQK010000001">
    <property type="protein sequence ID" value="MBU5675066.1"/>
    <property type="molecule type" value="Genomic_DNA"/>
</dbReference>
<keyword evidence="5" id="KW-1185">Reference proteome</keyword>
<dbReference type="Pfam" id="PF00440">
    <property type="entry name" value="TetR_N"/>
    <property type="match status" value="1"/>
</dbReference>
<dbReference type="InterPro" id="IPR050624">
    <property type="entry name" value="HTH-type_Tx_Regulator"/>
</dbReference>
<dbReference type="RefSeq" id="WP_216414570.1">
    <property type="nucleotide sequence ID" value="NZ_JAHLQK010000001.1"/>
</dbReference>
<feature type="domain" description="HTH tetR-type" evidence="3">
    <location>
        <begin position="14"/>
        <end position="74"/>
    </location>
</feature>
<dbReference type="Pfam" id="PF14278">
    <property type="entry name" value="TetR_C_8"/>
    <property type="match status" value="1"/>
</dbReference>
<feature type="DNA-binding region" description="H-T-H motif" evidence="2">
    <location>
        <begin position="37"/>
        <end position="56"/>
    </location>
</feature>
<sequence>MKYVDSTEMTIATKRTLKNLREALKDLLKIKAFENISIQELCDKAMISRGTFYNYFYDKYDLLNYDWSQLQLELDPEFTNPDLKSDDYEKYMNLFLENLITYLSEEPEIYRKINNTNANSIFFINMHEYIAEQILLKLKKAIEDESKYRIPIELLATVYANTIITVGRWWLQHGEIYTKEEVHRFFSILIGQDVIFKEKLL</sequence>
<dbReference type="InterPro" id="IPR039532">
    <property type="entry name" value="TetR_C_Firmicutes"/>
</dbReference>
<dbReference type="InterPro" id="IPR001647">
    <property type="entry name" value="HTH_TetR"/>
</dbReference>
<reference evidence="4 5" key="1">
    <citation type="submission" date="2021-06" db="EMBL/GenBank/DDBJ databases">
        <authorList>
            <person name="Sun Q."/>
            <person name="Li D."/>
        </authorList>
    </citation>
    <scope>NUCLEOTIDE SEQUENCE [LARGE SCALE GENOMIC DNA]</scope>
    <source>
        <strain evidence="4 5">MSJ-5</strain>
    </source>
</reference>
<dbReference type="PANTHER" id="PTHR43479:SF7">
    <property type="entry name" value="TETR-FAMILY TRANSCRIPTIONAL REGULATOR"/>
    <property type="match status" value="1"/>
</dbReference>
<dbReference type="Proteomes" id="UP000779508">
    <property type="component" value="Unassembled WGS sequence"/>
</dbReference>
<protein>
    <submittedName>
        <fullName evidence="4">TetR/AcrR family transcriptional regulator</fullName>
    </submittedName>
</protein>
<dbReference type="PROSITE" id="PS50977">
    <property type="entry name" value="HTH_TETR_2"/>
    <property type="match status" value="1"/>
</dbReference>
<evidence type="ECO:0000313" key="4">
    <source>
        <dbReference type="EMBL" id="MBU5675066.1"/>
    </source>
</evidence>
<proteinExistence type="predicted"/>
<dbReference type="PANTHER" id="PTHR43479">
    <property type="entry name" value="ACREF/ENVCD OPERON REPRESSOR-RELATED"/>
    <property type="match status" value="1"/>
</dbReference>
<evidence type="ECO:0000256" key="1">
    <source>
        <dbReference type="ARBA" id="ARBA00023125"/>
    </source>
</evidence>
<evidence type="ECO:0000313" key="5">
    <source>
        <dbReference type="Proteomes" id="UP000779508"/>
    </source>
</evidence>
<organism evidence="4 5">
    <name type="scientific">Alkaliphilus flagellatus</name>
    <dbReference type="NCBI Taxonomy" id="2841507"/>
    <lineage>
        <taxon>Bacteria</taxon>
        <taxon>Bacillati</taxon>
        <taxon>Bacillota</taxon>
        <taxon>Clostridia</taxon>
        <taxon>Peptostreptococcales</taxon>
        <taxon>Natronincolaceae</taxon>
        <taxon>Alkaliphilus</taxon>
    </lineage>
</organism>